<evidence type="ECO:0000313" key="3">
    <source>
        <dbReference type="EMBL" id="MCJ2183826.1"/>
    </source>
</evidence>
<protein>
    <submittedName>
        <fullName evidence="3">LuxR C-terminal-related transcriptional regulator</fullName>
    </submittedName>
</protein>
<proteinExistence type="predicted"/>
<feature type="transmembrane region" description="Helical" evidence="1">
    <location>
        <begin position="148"/>
        <end position="169"/>
    </location>
</feature>
<accession>A0ABT0BG90</accession>
<dbReference type="SUPFAM" id="SSF46894">
    <property type="entry name" value="C-terminal effector domain of the bipartite response regulators"/>
    <property type="match status" value="1"/>
</dbReference>
<keyword evidence="1" id="KW-0472">Membrane</keyword>
<dbReference type="InterPro" id="IPR016032">
    <property type="entry name" value="Sig_transdc_resp-reg_C-effctor"/>
</dbReference>
<evidence type="ECO:0000313" key="4">
    <source>
        <dbReference type="Proteomes" id="UP001162881"/>
    </source>
</evidence>
<dbReference type="Gene3D" id="1.10.10.10">
    <property type="entry name" value="Winged helix-like DNA-binding domain superfamily/Winged helix DNA-binding domain"/>
    <property type="match status" value="1"/>
</dbReference>
<dbReference type="Proteomes" id="UP001162881">
    <property type="component" value="Unassembled WGS sequence"/>
</dbReference>
<comment type="caution">
    <text evidence="3">The sequence shown here is derived from an EMBL/GenBank/DDBJ whole genome shotgun (WGS) entry which is preliminary data.</text>
</comment>
<feature type="domain" description="HTH luxR-type" evidence="2">
    <location>
        <begin position="14"/>
        <end position="71"/>
    </location>
</feature>
<dbReference type="EMBL" id="JALHLF010000062">
    <property type="protein sequence ID" value="MCJ2183826.1"/>
    <property type="molecule type" value="Genomic_DNA"/>
</dbReference>
<reference evidence="3" key="1">
    <citation type="submission" date="2022-03" db="EMBL/GenBank/DDBJ databases">
        <title>Identification of a novel bacterium isolated from mangrove sediments.</title>
        <authorList>
            <person name="Pan X."/>
        </authorList>
    </citation>
    <scope>NUCLEOTIDE SEQUENCE</scope>
    <source>
        <strain evidence="3">B1949</strain>
    </source>
</reference>
<gene>
    <name evidence="3" type="ORF">MTR62_14150</name>
</gene>
<keyword evidence="4" id="KW-1185">Reference proteome</keyword>
<dbReference type="SMART" id="SM00421">
    <property type="entry name" value="HTH_LUXR"/>
    <property type="match status" value="1"/>
</dbReference>
<name>A0ABT0BG90_9SPHN</name>
<keyword evidence="1" id="KW-0812">Transmembrane</keyword>
<organism evidence="3 4">
    <name type="scientific">Novosphingobium organovorum</name>
    <dbReference type="NCBI Taxonomy" id="2930092"/>
    <lineage>
        <taxon>Bacteria</taxon>
        <taxon>Pseudomonadati</taxon>
        <taxon>Pseudomonadota</taxon>
        <taxon>Alphaproteobacteria</taxon>
        <taxon>Sphingomonadales</taxon>
        <taxon>Sphingomonadaceae</taxon>
        <taxon>Novosphingobium</taxon>
    </lineage>
</organism>
<keyword evidence="1" id="KW-1133">Transmembrane helix</keyword>
<evidence type="ECO:0000256" key="1">
    <source>
        <dbReference type="SAM" id="Phobius"/>
    </source>
</evidence>
<dbReference type="RefSeq" id="WP_244022002.1">
    <property type="nucleotide sequence ID" value="NZ_JALHLF010000062.1"/>
</dbReference>
<evidence type="ECO:0000259" key="2">
    <source>
        <dbReference type="SMART" id="SM00421"/>
    </source>
</evidence>
<dbReference type="Pfam" id="PF00196">
    <property type="entry name" value="GerE"/>
    <property type="match status" value="1"/>
</dbReference>
<sequence>MPVEIDESQARALLDGLTVKQVEVLDRLVLHRTTKEIARDLEIAPNTVDQRIAGVREKWGTANRKETARRYARLRDLCGKNTYGFSRVDDPPAIPENLLQDMPDQPHFVLSDTVSLGRLPEWLEDFRSEEGPAGLEALDRKFGRMGRLVAIVLLTMLMAIILATSLAVADALERLI</sequence>
<dbReference type="InterPro" id="IPR000792">
    <property type="entry name" value="Tscrpt_reg_LuxR_C"/>
</dbReference>
<dbReference type="InterPro" id="IPR036388">
    <property type="entry name" value="WH-like_DNA-bd_sf"/>
</dbReference>